<gene>
    <name evidence="2" type="ORF">FHU29_004372</name>
</gene>
<dbReference type="Proteomes" id="UP000567922">
    <property type="component" value="Unassembled WGS sequence"/>
</dbReference>
<sequence>MSDQENSATGTAGPVIPSGVLPAIKAFMKDHGGSAKAVLQPLGRIGVRITLVGADGIMGDQVVPSLHIARAVVDAVPQLELADWDRELTSTATPAPEHARRMAAWVANS</sequence>
<dbReference type="OrthoDB" id="4774153at2"/>
<keyword evidence="3" id="KW-1185">Reference proteome</keyword>
<evidence type="ECO:0000313" key="3">
    <source>
        <dbReference type="Proteomes" id="UP000567922"/>
    </source>
</evidence>
<reference evidence="2 3" key="1">
    <citation type="submission" date="2020-08" db="EMBL/GenBank/DDBJ databases">
        <title>Sequencing the genomes of 1000 actinobacteria strains.</title>
        <authorList>
            <person name="Klenk H.-P."/>
        </authorList>
    </citation>
    <scope>NUCLEOTIDE SEQUENCE [LARGE SCALE GENOMIC DNA]</scope>
    <source>
        <strain evidence="2 3">DSM 45258</strain>
    </source>
</reference>
<protein>
    <submittedName>
        <fullName evidence="2">Uncharacterized protein</fullName>
    </submittedName>
</protein>
<feature type="region of interest" description="Disordered" evidence="1">
    <location>
        <begin position="90"/>
        <end position="109"/>
    </location>
</feature>
<dbReference type="EMBL" id="JACHWS010000005">
    <property type="protein sequence ID" value="MBB3039882.1"/>
    <property type="molecule type" value="Genomic_DNA"/>
</dbReference>
<dbReference type="AlphaFoldDB" id="A0A839RSG4"/>
<name>A0A839RSG4_9ACTN</name>
<evidence type="ECO:0000256" key="1">
    <source>
        <dbReference type="SAM" id="MobiDB-lite"/>
    </source>
</evidence>
<accession>A0A839RSG4</accession>
<evidence type="ECO:0000313" key="2">
    <source>
        <dbReference type="EMBL" id="MBB3039882.1"/>
    </source>
</evidence>
<proteinExistence type="predicted"/>
<comment type="caution">
    <text evidence="2">The sequence shown here is derived from an EMBL/GenBank/DDBJ whole genome shotgun (WGS) entry which is preliminary data.</text>
</comment>
<organism evidence="2 3">
    <name type="scientific">Hoyosella altamirensis</name>
    <dbReference type="NCBI Taxonomy" id="616997"/>
    <lineage>
        <taxon>Bacteria</taxon>
        <taxon>Bacillati</taxon>
        <taxon>Actinomycetota</taxon>
        <taxon>Actinomycetes</taxon>
        <taxon>Mycobacteriales</taxon>
        <taxon>Hoyosellaceae</taxon>
        <taxon>Hoyosella</taxon>
    </lineage>
</organism>